<proteinExistence type="predicted"/>
<dbReference type="STRING" id="1192868.GCA_000304395_02735"/>
<dbReference type="Proteomes" id="UP000245396">
    <property type="component" value="Unassembled WGS sequence"/>
</dbReference>
<protein>
    <submittedName>
        <fullName evidence="1">Uncharacterized protein</fullName>
    </submittedName>
</protein>
<sequence>MINQAKILMFLKGEWSALSLFDKFQLCLGCAGLCWGAWAISPELETLREIRDRLGPAVQAADIVYVSKASRDGEDIAIQLQKARSENPLEYELWMCAGDGGKDLIFFGSGHFGREENSLTLRNTISENPSQVLLKVNADDQAYARFEEWDVFRSVKETETRILQGDVNCGEI</sequence>
<evidence type="ECO:0000313" key="1">
    <source>
        <dbReference type="EMBL" id="PWJ84893.1"/>
    </source>
</evidence>
<evidence type="ECO:0000313" key="2">
    <source>
        <dbReference type="Proteomes" id="UP000245396"/>
    </source>
</evidence>
<dbReference type="OrthoDB" id="8445327at2"/>
<keyword evidence="2" id="KW-1185">Reference proteome</keyword>
<dbReference type="AlphaFoldDB" id="A0A316C6E3"/>
<reference evidence="1 2" key="1">
    <citation type="submission" date="2018-05" db="EMBL/GenBank/DDBJ databases">
        <title>Genomic Encyclopedia of Type Strains, Phase IV (KMG-IV): sequencing the most valuable type-strain genomes for metagenomic binning, comparative biology and taxonomic classification.</title>
        <authorList>
            <person name="Goeker M."/>
        </authorList>
    </citation>
    <scope>NUCLEOTIDE SEQUENCE [LARGE SCALE GENOMIC DNA]</scope>
    <source>
        <strain evidence="1 2">DSM 6986</strain>
    </source>
</reference>
<organism evidence="1 2">
    <name type="scientific">Pseudaminobacter salicylatoxidans</name>
    <dbReference type="NCBI Taxonomy" id="93369"/>
    <lineage>
        <taxon>Bacteria</taxon>
        <taxon>Pseudomonadati</taxon>
        <taxon>Pseudomonadota</taxon>
        <taxon>Alphaproteobacteria</taxon>
        <taxon>Hyphomicrobiales</taxon>
        <taxon>Phyllobacteriaceae</taxon>
        <taxon>Pseudaminobacter</taxon>
    </lineage>
</organism>
<dbReference type="RefSeq" id="WP_109612312.1">
    <property type="nucleotide sequence ID" value="NZ_QGGG01000004.1"/>
</dbReference>
<comment type="caution">
    <text evidence="1">The sequence shown here is derived from an EMBL/GenBank/DDBJ whole genome shotgun (WGS) entry which is preliminary data.</text>
</comment>
<accession>A0A316C6E3</accession>
<gene>
    <name evidence="1" type="ORF">C7441_104161</name>
</gene>
<name>A0A316C6E3_PSESE</name>
<dbReference type="EMBL" id="QGGG01000004">
    <property type="protein sequence ID" value="PWJ84893.1"/>
    <property type="molecule type" value="Genomic_DNA"/>
</dbReference>